<dbReference type="InterPro" id="IPR007185">
    <property type="entry name" value="DNA_pol_a/d/e_bsu"/>
</dbReference>
<reference evidence="9 10" key="1">
    <citation type="journal article" date="2011" name="Science">
        <title>Comparative functional genomics of the fission yeasts.</title>
        <authorList>
            <person name="Rhind N."/>
            <person name="Chen Z."/>
            <person name="Yassour M."/>
            <person name="Thompson D.A."/>
            <person name="Haas B.J."/>
            <person name="Habib N."/>
            <person name="Wapinski I."/>
            <person name="Roy S."/>
            <person name="Lin M.F."/>
            <person name="Heiman D.I."/>
            <person name="Young S.K."/>
            <person name="Furuya K."/>
            <person name="Guo Y."/>
            <person name="Pidoux A."/>
            <person name="Chen H.M."/>
            <person name="Robbertse B."/>
            <person name="Goldberg J.M."/>
            <person name="Aoki K."/>
            <person name="Bayne E.H."/>
            <person name="Berlin A.M."/>
            <person name="Desjardins C.A."/>
            <person name="Dobbs E."/>
            <person name="Dukaj L."/>
            <person name="Fan L."/>
            <person name="FitzGerald M.G."/>
            <person name="French C."/>
            <person name="Gujja S."/>
            <person name="Hansen K."/>
            <person name="Keifenheim D."/>
            <person name="Levin J.Z."/>
            <person name="Mosher R.A."/>
            <person name="Mueller C.A."/>
            <person name="Pfiffner J."/>
            <person name="Priest M."/>
            <person name="Russ C."/>
            <person name="Smialowska A."/>
            <person name="Swoboda P."/>
            <person name="Sykes S.M."/>
            <person name="Vaughn M."/>
            <person name="Vengrova S."/>
            <person name="Yoder R."/>
            <person name="Zeng Q."/>
            <person name="Allshire R."/>
            <person name="Baulcombe D."/>
            <person name="Birren B.W."/>
            <person name="Brown W."/>
            <person name="Ekwall K."/>
            <person name="Kellis M."/>
            <person name="Leatherwood J."/>
            <person name="Levin H."/>
            <person name="Margalit H."/>
            <person name="Martienssen R."/>
            <person name="Nieduszynski C.A."/>
            <person name="Spatafora J.W."/>
            <person name="Friedman N."/>
            <person name="Dalgaard J.Z."/>
            <person name="Baumann P."/>
            <person name="Niki H."/>
            <person name="Regev A."/>
            <person name="Nusbaum C."/>
        </authorList>
    </citation>
    <scope>NUCLEOTIDE SEQUENCE [LARGE SCALE GENOMIC DNA]</scope>
    <source>
        <strain evidence="10">OY26 / ATCC MYA-4695 / CBS 11777 / NBRC 106824 / NRRL Y48691</strain>
    </source>
</reference>
<evidence type="ECO:0000256" key="6">
    <source>
        <dbReference type="ARBA" id="ARBA00023242"/>
    </source>
</evidence>
<protein>
    <recommendedName>
        <fullName evidence="3">DNA polymerase epsilon subunit B</fullName>
    </recommendedName>
    <alternativeName>
        <fullName evidence="7">DNA polymerase II subunit 2</fullName>
    </alternativeName>
</protein>
<dbReference type="RefSeq" id="XP_013021160.1">
    <property type="nucleotide sequence ID" value="XM_013165706.1"/>
</dbReference>
<organism evidence="9 10">
    <name type="scientific">Schizosaccharomyces cryophilus (strain OY26 / ATCC MYA-4695 / CBS 11777 / NBRC 106824 / NRRL Y48691)</name>
    <name type="common">Fission yeast</name>
    <dbReference type="NCBI Taxonomy" id="653667"/>
    <lineage>
        <taxon>Eukaryota</taxon>
        <taxon>Fungi</taxon>
        <taxon>Dikarya</taxon>
        <taxon>Ascomycota</taxon>
        <taxon>Taphrinomycotina</taxon>
        <taxon>Schizosaccharomycetes</taxon>
        <taxon>Schizosaccharomycetales</taxon>
        <taxon>Schizosaccharomycetaceae</taxon>
        <taxon>Schizosaccharomyces</taxon>
    </lineage>
</organism>
<dbReference type="HOGENOM" id="CLU_010628_2_1_1"/>
<evidence type="ECO:0000256" key="3">
    <source>
        <dbReference type="ARBA" id="ARBA00016011"/>
    </source>
</evidence>
<dbReference type="EMBL" id="KE546988">
    <property type="protein sequence ID" value="EPY53720.1"/>
    <property type="molecule type" value="Genomic_DNA"/>
</dbReference>
<sequence length="591" mass="66761">MDTANRENKENLYASSLVSPTALRPVAFHVFTRKYDLNINRDSLQELAAYVSKKCGSQWRSQCEPLLDEIAKTWKRLHDSEPIVTKPLLSSLLANLAVPHEARTASFSRAPTLDSTNSLLRSSSTQVRDALHENDYFRVIDSFQLPKRIYDSNRKTFISSKSSPSLLAPASSSVEMLHRRFHVVFNRILRNENFQNPSFSGSFSQTNSHQITPIRNLLGRSGGEFLLFGILSVAPDGKLWLEDLDSQVQLDISIATFGFGHFCAGCFVLVNGQFLDSGVFLVSEVGHPPIERREASLKALSQVDSFGSNLDANQLNLLRHAEQAYKSPFVFLSEVHLDDTRCLQALEKIFQKYEYAELLPACVILCGSFTSTAFHNSGSSLDYKEGFNKLALTFAKFPRISKDCRVIFVPGPNDPWTTYGLSLMPKRAIPLHFVNRIQRICKHAIFTSNPCRISFFSQEIVIYREDITGRFQRHGLKGSNASSQNAQSDSLPLEEQQLYQNRKLVKTILDQSHLSPFHPRTRPVLWDFDYSLSTFPLPNCLAIVDSQIPAFNIHYGGCLALNPGPLILGLHYNWQEFHPVTKQVTAFHERL</sequence>
<evidence type="ECO:0000259" key="8">
    <source>
        <dbReference type="Pfam" id="PF04042"/>
    </source>
</evidence>
<comment type="similarity">
    <text evidence="2">Belongs to the DNA polymerase epsilon subunit B family.</text>
</comment>
<keyword evidence="4" id="KW-0235">DNA replication</keyword>
<accession>S9W756</accession>
<evidence type="ECO:0000256" key="2">
    <source>
        <dbReference type="ARBA" id="ARBA00009560"/>
    </source>
</evidence>
<keyword evidence="10" id="KW-1185">Reference proteome</keyword>
<dbReference type="GO" id="GO:0008622">
    <property type="term" value="C:epsilon DNA polymerase complex"/>
    <property type="evidence" value="ECO:0007669"/>
    <property type="project" value="InterPro"/>
</dbReference>
<keyword evidence="6" id="KW-0539">Nucleus</keyword>
<dbReference type="GO" id="GO:0042276">
    <property type="term" value="P:error-prone translesion synthesis"/>
    <property type="evidence" value="ECO:0007669"/>
    <property type="project" value="TreeGrafter"/>
</dbReference>
<evidence type="ECO:0000313" key="10">
    <source>
        <dbReference type="Proteomes" id="UP000015464"/>
    </source>
</evidence>
<dbReference type="GO" id="GO:0003677">
    <property type="term" value="F:DNA binding"/>
    <property type="evidence" value="ECO:0007669"/>
    <property type="project" value="UniProtKB-KW"/>
</dbReference>
<dbReference type="AlphaFoldDB" id="S9W756"/>
<name>S9W756_SCHCR</name>
<dbReference type="Proteomes" id="UP000015464">
    <property type="component" value="Unassembled WGS sequence"/>
</dbReference>
<dbReference type="OrthoDB" id="10254730at2759"/>
<evidence type="ECO:0000256" key="1">
    <source>
        <dbReference type="ARBA" id="ARBA00004123"/>
    </source>
</evidence>
<evidence type="ECO:0000256" key="5">
    <source>
        <dbReference type="ARBA" id="ARBA00023125"/>
    </source>
</evidence>
<proteinExistence type="inferred from homology"/>
<dbReference type="eggNOG" id="KOG3818">
    <property type="taxonomic scope" value="Eukaryota"/>
</dbReference>
<dbReference type="Pfam" id="PF04042">
    <property type="entry name" value="DNA_pol_E_B"/>
    <property type="match status" value="1"/>
</dbReference>
<dbReference type="OMA" id="FFCEGCF"/>
<evidence type="ECO:0000313" key="9">
    <source>
        <dbReference type="EMBL" id="EPY53720.1"/>
    </source>
</evidence>
<feature type="domain" description="DNA polymerase alpha/delta/epsilon subunit B" evidence="8">
    <location>
        <begin position="329"/>
        <end position="548"/>
    </location>
</feature>
<dbReference type="PANTHER" id="PTHR12708">
    <property type="entry name" value="DNA POLYMERASE EPSILON SUBUNIT B"/>
    <property type="match status" value="1"/>
</dbReference>
<evidence type="ECO:0000256" key="4">
    <source>
        <dbReference type="ARBA" id="ARBA00022705"/>
    </source>
</evidence>
<dbReference type="GO" id="GO:0140529">
    <property type="term" value="P:CMG complex assembly"/>
    <property type="evidence" value="ECO:0007669"/>
    <property type="project" value="EnsemblFungi"/>
</dbReference>
<dbReference type="GeneID" id="25037366"/>
<evidence type="ECO:0000256" key="7">
    <source>
        <dbReference type="ARBA" id="ARBA00032930"/>
    </source>
</evidence>
<keyword evidence="5" id="KW-0238">DNA-binding</keyword>
<dbReference type="STRING" id="653667.S9W756"/>
<gene>
    <name evidence="9" type="ORF">SPOG_03047</name>
</gene>
<dbReference type="InterPro" id="IPR016266">
    <property type="entry name" value="POLE2"/>
</dbReference>
<dbReference type="GO" id="GO:0000785">
    <property type="term" value="C:chromatin"/>
    <property type="evidence" value="ECO:0007669"/>
    <property type="project" value="EnsemblFungi"/>
</dbReference>
<comment type="subcellular location">
    <subcellularLocation>
        <location evidence="1">Nucleus</location>
    </subcellularLocation>
</comment>
<dbReference type="PANTHER" id="PTHR12708:SF0">
    <property type="entry name" value="DNA POLYMERASE EPSILON SUBUNIT 2"/>
    <property type="match status" value="1"/>
</dbReference>